<keyword evidence="1" id="KW-0285">Flavoprotein</keyword>
<dbReference type="RefSeq" id="WP_014009188.1">
    <property type="nucleotide sequence ID" value="NZ_DAMDIJ010000016.1"/>
</dbReference>
<feature type="domain" description="NADPH-dependent FMN reductase-like" evidence="5">
    <location>
        <begin position="1"/>
        <end position="148"/>
    </location>
</feature>
<dbReference type="AlphaFoldDB" id="A0A0X2NNJ0"/>
<name>A0A0X2NNJ0_9CORY</name>
<dbReference type="OMA" id="YAMRPLF"/>
<keyword evidence="7" id="KW-1185">Reference proteome</keyword>
<dbReference type="Proteomes" id="UP000182498">
    <property type="component" value="Unassembled WGS sequence"/>
</dbReference>
<organism evidence="6 7">
    <name type="scientific">Corynebacterium variabile</name>
    <dbReference type="NCBI Taxonomy" id="1727"/>
    <lineage>
        <taxon>Bacteria</taxon>
        <taxon>Bacillati</taxon>
        <taxon>Actinomycetota</taxon>
        <taxon>Actinomycetes</taxon>
        <taxon>Mycobacteriales</taxon>
        <taxon>Corynebacteriaceae</taxon>
        <taxon>Corynebacterium</taxon>
    </lineage>
</organism>
<keyword evidence="3 6" id="KW-0560">Oxidoreductase</keyword>
<dbReference type="SUPFAM" id="SSF52218">
    <property type="entry name" value="Flavoproteins"/>
    <property type="match status" value="1"/>
</dbReference>
<dbReference type="Pfam" id="PF03358">
    <property type="entry name" value="FMN_red"/>
    <property type="match status" value="1"/>
</dbReference>
<evidence type="ECO:0000256" key="2">
    <source>
        <dbReference type="ARBA" id="ARBA00022643"/>
    </source>
</evidence>
<dbReference type="PANTHER" id="PTHR43408">
    <property type="entry name" value="FMN REDUCTASE (NADPH)"/>
    <property type="match status" value="1"/>
</dbReference>
<dbReference type="PANTHER" id="PTHR43408:SF2">
    <property type="entry name" value="FMN REDUCTASE (NADPH)"/>
    <property type="match status" value="1"/>
</dbReference>
<dbReference type="GO" id="GO:0052873">
    <property type="term" value="F:FMN reductase (NADPH) activity"/>
    <property type="evidence" value="ECO:0007669"/>
    <property type="project" value="UniProtKB-EC"/>
</dbReference>
<evidence type="ECO:0000256" key="1">
    <source>
        <dbReference type="ARBA" id="ARBA00022630"/>
    </source>
</evidence>
<protein>
    <submittedName>
        <fullName evidence="6">LLM-partnered FMN reductase, CE1759 family</fullName>
        <ecNumber evidence="6">1.5.1.38</ecNumber>
    </submittedName>
</protein>
<dbReference type="InterPro" id="IPR005025">
    <property type="entry name" value="FMN_Rdtase-like_dom"/>
</dbReference>
<dbReference type="EC" id="1.5.1.38" evidence="6"/>
<evidence type="ECO:0000313" key="6">
    <source>
        <dbReference type="EMBL" id="CUU66281.1"/>
    </source>
</evidence>
<proteinExistence type="predicted"/>
<feature type="region of interest" description="Disordered" evidence="4">
    <location>
        <begin position="185"/>
        <end position="209"/>
    </location>
</feature>
<evidence type="ECO:0000256" key="3">
    <source>
        <dbReference type="ARBA" id="ARBA00023002"/>
    </source>
</evidence>
<dbReference type="InterPro" id="IPR023932">
    <property type="entry name" value="CE1759_FMN_reduct"/>
</dbReference>
<evidence type="ECO:0000256" key="4">
    <source>
        <dbReference type="SAM" id="MobiDB-lite"/>
    </source>
</evidence>
<dbReference type="InterPro" id="IPR051814">
    <property type="entry name" value="NAD(P)H-dep_FMN_reductase"/>
</dbReference>
<sequence length="231" mass="23554">MKTLVIVNAGLGDPSTTRQVAEQIADATVRQVTAAGEGLDVRVVDVRALAADLATYMTTFIATPALEDARRTVTDADALIAATPVFQGSYSGLFKMFFDALDMKSLAGIPVTMVATAGTARHSMVLDFAVRPLLSFLHAVVLPTGVFVDTAEFGADSALPRRVATAAGELAEQLTSVVSGVAGFTGSTETREPAEGDATAGEGVDGAAPEGADFHVPAGGFAALLAGHSGE</sequence>
<accession>A0A0X2NNJ0</accession>
<dbReference type="InterPro" id="IPR029039">
    <property type="entry name" value="Flavoprotein-like_sf"/>
</dbReference>
<gene>
    <name evidence="6" type="ORF">CVAR292_01620</name>
</gene>
<dbReference type="EMBL" id="FAUH01000010">
    <property type="protein sequence ID" value="CUU66281.1"/>
    <property type="molecule type" value="Genomic_DNA"/>
</dbReference>
<reference evidence="7" key="1">
    <citation type="submission" date="2015-11" db="EMBL/GenBank/DDBJ databases">
        <authorList>
            <person name="Dugat-Bony E."/>
        </authorList>
    </citation>
    <scope>NUCLEOTIDE SEQUENCE [LARGE SCALE GENOMIC DNA]</scope>
    <source>
        <strain evidence="7">Mu292</strain>
    </source>
</reference>
<dbReference type="OrthoDB" id="1643408at2"/>
<dbReference type="NCBIfam" id="TIGR04037">
    <property type="entry name" value="LLM_duo_CE1759"/>
    <property type="match status" value="1"/>
</dbReference>
<evidence type="ECO:0000259" key="5">
    <source>
        <dbReference type="Pfam" id="PF03358"/>
    </source>
</evidence>
<keyword evidence="2" id="KW-0288">FMN</keyword>
<dbReference type="Gene3D" id="3.40.50.360">
    <property type="match status" value="1"/>
</dbReference>
<evidence type="ECO:0000313" key="7">
    <source>
        <dbReference type="Proteomes" id="UP000182498"/>
    </source>
</evidence>